<dbReference type="Gene3D" id="1.20.1250.20">
    <property type="entry name" value="MFS general substrate transporter like domains"/>
    <property type="match status" value="2"/>
</dbReference>
<keyword evidence="9" id="KW-1185">Reference proteome</keyword>
<dbReference type="PANTHER" id="PTHR23505">
    <property type="entry name" value="SPINSTER"/>
    <property type="match status" value="1"/>
</dbReference>
<evidence type="ECO:0000256" key="4">
    <source>
        <dbReference type="ARBA" id="ARBA00022989"/>
    </source>
</evidence>
<sequence length="540" mass="57822">MSDPGHAVSPRTPPTLVPKGARYALALVALTNAVSLLDRQILAILAPAIKADLHVGDAEMGLLFGTVFALFYALFSLPLGRLADGWVRTRLLAISLLFWSAATALGGLANSFGVLAASRLGVGIGEAASQPAGTSLIYDYWPKRRRGFVMAVIASAIALGIGGSLALGGIAADWWDGLARAGRAPIALHGWQFALIVAALPGFALALLMWRLREPIRGEMDGIDTAPDPHPFLASGAVLAAVLPGLHWVGMSRRNATRASWLFNLGALAVIVAAMAGLTHVANGLSPRPPLSILGMTISAHALQWGVIGFGLFVIVNLMQSMRLSDPQAFNVTMRSPTLLMAMMVGALQSVLNYGMMAFNPSFIIRYYHQSMKDTAWQFGLVAAVMGIIGPLVWGPLSDLLQRRFPGAGRAWVALFAMAVSPLLSFWVYLAPSSGDFYFRFIFYSLVLTGWMPPLYAIIYDQVLPRMRGMTSSLYLLVMTILGLGIGPYVVGLLSDATGDLRWSMLGINAVGIPIVILMLLIARRAQRDEDALIERAAGV</sequence>
<keyword evidence="5 6" id="KW-0472">Membrane</keyword>
<feature type="transmembrane region" description="Helical" evidence="6">
    <location>
        <begin position="339"/>
        <end position="356"/>
    </location>
</feature>
<keyword evidence="2" id="KW-0813">Transport</keyword>
<gene>
    <name evidence="8" type="ORF">ABC974_03150</name>
</gene>
<dbReference type="Proteomes" id="UP001419910">
    <property type="component" value="Unassembled WGS sequence"/>
</dbReference>
<protein>
    <submittedName>
        <fullName evidence="8">MFS transporter</fullName>
    </submittedName>
</protein>
<keyword evidence="3 6" id="KW-0812">Transmembrane</keyword>
<keyword evidence="4 6" id="KW-1133">Transmembrane helix</keyword>
<evidence type="ECO:0000256" key="2">
    <source>
        <dbReference type="ARBA" id="ARBA00022448"/>
    </source>
</evidence>
<proteinExistence type="predicted"/>
<evidence type="ECO:0000256" key="1">
    <source>
        <dbReference type="ARBA" id="ARBA00004141"/>
    </source>
</evidence>
<feature type="transmembrane region" description="Helical" evidence="6">
    <location>
        <begin position="503"/>
        <end position="523"/>
    </location>
</feature>
<reference evidence="8 9" key="1">
    <citation type="submission" date="2024-05" db="EMBL/GenBank/DDBJ databases">
        <authorList>
            <person name="Liu Q."/>
            <person name="Xin Y.-H."/>
        </authorList>
    </citation>
    <scope>NUCLEOTIDE SEQUENCE [LARGE SCALE GENOMIC DNA]</scope>
    <source>
        <strain evidence="8 9">CGMCC 1.10181</strain>
    </source>
</reference>
<comment type="caution">
    <text evidence="8">The sequence shown here is derived from an EMBL/GenBank/DDBJ whole genome shotgun (WGS) entry which is preliminary data.</text>
</comment>
<accession>A0ABU9XYI8</accession>
<dbReference type="InterPro" id="IPR020846">
    <property type="entry name" value="MFS_dom"/>
</dbReference>
<dbReference type="Pfam" id="PF07690">
    <property type="entry name" value="MFS_1"/>
    <property type="match status" value="1"/>
</dbReference>
<evidence type="ECO:0000256" key="5">
    <source>
        <dbReference type="ARBA" id="ARBA00023136"/>
    </source>
</evidence>
<feature type="transmembrane region" description="Helical" evidence="6">
    <location>
        <begin position="437"/>
        <end position="460"/>
    </location>
</feature>
<evidence type="ECO:0000256" key="3">
    <source>
        <dbReference type="ARBA" id="ARBA00022692"/>
    </source>
</evidence>
<organism evidence="8 9">
    <name type="scientific">Sphingomonas oligophenolica</name>
    <dbReference type="NCBI Taxonomy" id="301154"/>
    <lineage>
        <taxon>Bacteria</taxon>
        <taxon>Pseudomonadati</taxon>
        <taxon>Pseudomonadota</taxon>
        <taxon>Alphaproteobacteria</taxon>
        <taxon>Sphingomonadales</taxon>
        <taxon>Sphingomonadaceae</taxon>
        <taxon>Sphingomonas</taxon>
    </lineage>
</organism>
<dbReference type="PANTHER" id="PTHR23505:SF79">
    <property type="entry name" value="PROTEIN SPINSTER"/>
    <property type="match status" value="1"/>
</dbReference>
<dbReference type="InterPro" id="IPR036259">
    <property type="entry name" value="MFS_trans_sf"/>
</dbReference>
<comment type="subcellular location">
    <subcellularLocation>
        <location evidence="1">Membrane</location>
        <topology evidence="1">Multi-pass membrane protein</topology>
    </subcellularLocation>
</comment>
<dbReference type="SUPFAM" id="SSF103473">
    <property type="entry name" value="MFS general substrate transporter"/>
    <property type="match status" value="1"/>
</dbReference>
<dbReference type="InterPro" id="IPR044770">
    <property type="entry name" value="MFS_spinster-like"/>
</dbReference>
<feature type="transmembrane region" description="Helical" evidence="6">
    <location>
        <begin position="376"/>
        <end position="397"/>
    </location>
</feature>
<evidence type="ECO:0000256" key="6">
    <source>
        <dbReference type="SAM" id="Phobius"/>
    </source>
</evidence>
<feature type="transmembrane region" description="Helical" evidence="6">
    <location>
        <begin position="472"/>
        <end position="491"/>
    </location>
</feature>
<name>A0ABU9XYI8_9SPHN</name>
<feature type="transmembrane region" description="Helical" evidence="6">
    <location>
        <begin position="409"/>
        <end position="431"/>
    </location>
</feature>
<feature type="transmembrane region" description="Helical" evidence="6">
    <location>
        <begin position="261"/>
        <end position="282"/>
    </location>
</feature>
<dbReference type="InterPro" id="IPR011701">
    <property type="entry name" value="MFS"/>
</dbReference>
<dbReference type="PROSITE" id="PS50850">
    <property type="entry name" value="MFS"/>
    <property type="match status" value="1"/>
</dbReference>
<dbReference type="RefSeq" id="WP_343890628.1">
    <property type="nucleotide sequence ID" value="NZ_BAAAEH010000035.1"/>
</dbReference>
<feature type="transmembrane region" description="Helical" evidence="6">
    <location>
        <begin position="232"/>
        <end position="249"/>
    </location>
</feature>
<evidence type="ECO:0000259" key="7">
    <source>
        <dbReference type="PROSITE" id="PS50850"/>
    </source>
</evidence>
<feature type="transmembrane region" description="Helical" evidence="6">
    <location>
        <begin position="60"/>
        <end position="79"/>
    </location>
</feature>
<dbReference type="EMBL" id="JBDIME010000002">
    <property type="protein sequence ID" value="MEN2788611.1"/>
    <property type="molecule type" value="Genomic_DNA"/>
</dbReference>
<feature type="transmembrane region" description="Helical" evidence="6">
    <location>
        <begin position="302"/>
        <end position="319"/>
    </location>
</feature>
<feature type="transmembrane region" description="Helical" evidence="6">
    <location>
        <begin position="91"/>
        <end position="112"/>
    </location>
</feature>
<feature type="transmembrane region" description="Helical" evidence="6">
    <location>
        <begin position="148"/>
        <end position="172"/>
    </location>
</feature>
<feature type="transmembrane region" description="Helical" evidence="6">
    <location>
        <begin position="193"/>
        <end position="212"/>
    </location>
</feature>
<evidence type="ECO:0000313" key="8">
    <source>
        <dbReference type="EMBL" id="MEN2788611.1"/>
    </source>
</evidence>
<evidence type="ECO:0000313" key="9">
    <source>
        <dbReference type="Proteomes" id="UP001419910"/>
    </source>
</evidence>
<feature type="domain" description="Major facilitator superfamily (MFS) profile" evidence="7">
    <location>
        <begin position="24"/>
        <end position="527"/>
    </location>
</feature>